<dbReference type="InParanoid" id="A0A165IIK9"/>
<evidence type="ECO:0000313" key="2">
    <source>
        <dbReference type="EMBL" id="KZT60618.1"/>
    </source>
</evidence>
<accession>A0A165IIK9</accession>
<feature type="compositionally biased region" description="Basic and acidic residues" evidence="1">
    <location>
        <begin position="149"/>
        <end position="171"/>
    </location>
</feature>
<dbReference type="Proteomes" id="UP000076842">
    <property type="component" value="Unassembled WGS sequence"/>
</dbReference>
<dbReference type="AlphaFoldDB" id="A0A165IIK9"/>
<protein>
    <submittedName>
        <fullName evidence="2">Uncharacterized protein</fullName>
    </submittedName>
</protein>
<feature type="compositionally biased region" description="Basic and acidic residues" evidence="1">
    <location>
        <begin position="269"/>
        <end position="281"/>
    </location>
</feature>
<dbReference type="EMBL" id="KV423929">
    <property type="protein sequence ID" value="KZT60618.1"/>
    <property type="molecule type" value="Genomic_DNA"/>
</dbReference>
<gene>
    <name evidence="2" type="ORF">CALCODRAFT_506713</name>
</gene>
<feature type="compositionally biased region" description="Basic and acidic residues" evidence="1">
    <location>
        <begin position="125"/>
        <end position="139"/>
    </location>
</feature>
<evidence type="ECO:0000256" key="1">
    <source>
        <dbReference type="SAM" id="MobiDB-lite"/>
    </source>
</evidence>
<reference evidence="2 3" key="1">
    <citation type="journal article" date="2016" name="Mol. Biol. Evol.">
        <title>Comparative Genomics of Early-Diverging Mushroom-Forming Fungi Provides Insights into the Origins of Lignocellulose Decay Capabilities.</title>
        <authorList>
            <person name="Nagy L.G."/>
            <person name="Riley R."/>
            <person name="Tritt A."/>
            <person name="Adam C."/>
            <person name="Daum C."/>
            <person name="Floudas D."/>
            <person name="Sun H."/>
            <person name="Yadav J.S."/>
            <person name="Pangilinan J."/>
            <person name="Larsson K.H."/>
            <person name="Matsuura K."/>
            <person name="Barry K."/>
            <person name="Labutti K."/>
            <person name="Kuo R."/>
            <person name="Ohm R.A."/>
            <person name="Bhattacharya S.S."/>
            <person name="Shirouzu T."/>
            <person name="Yoshinaga Y."/>
            <person name="Martin F.M."/>
            <person name="Grigoriev I.V."/>
            <person name="Hibbett D.S."/>
        </authorList>
    </citation>
    <scope>NUCLEOTIDE SEQUENCE [LARGE SCALE GENOMIC DNA]</scope>
    <source>
        <strain evidence="2 3">HHB12733</strain>
    </source>
</reference>
<name>A0A165IIK9_9BASI</name>
<feature type="compositionally biased region" description="Basic and acidic residues" evidence="1">
    <location>
        <begin position="351"/>
        <end position="363"/>
    </location>
</feature>
<feature type="region of interest" description="Disordered" evidence="1">
    <location>
        <begin position="194"/>
        <end position="387"/>
    </location>
</feature>
<organism evidence="2 3">
    <name type="scientific">Calocera cornea HHB12733</name>
    <dbReference type="NCBI Taxonomy" id="1353952"/>
    <lineage>
        <taxon>Eukaryota</taxon>
        <taxon>Fungi</taxon>
        <taxon>Dikarya</taxon>
        <taxon>Basidiomycota</taxon>
        <taxon>Agaricomycotina</taxon>
        <taxon>Dacrymycetes</taxon>
        <taxon>Dacrymycetales</taxon>
        <taxon>Dacrymycetaceae</taxon>
        <taxon>Calocera</taxon>
    </lineage>
</organism>
<feature type="region of interest" description="Disordered" evidence="1">
    <location>
        <begin position="125"/>
        <end position="178"/>
    </location>
</feature>
<feature type="compositionally biased region" description="Gly residues" evidence="1">
    <location>
        <begin position="220"/>
        <end position="229"/>
    </location>
</feature>
<evidence type="ECO:0000313" key="3">
    <source>
        <dbReference type="Proteomes" id="UP000076842"/>
    </source>
</evidence>
<sequence length="387" mass="42139">MSTATNPHPSDDVHQTAADGREEIVIEIKETTVVEISIAPEAEGSALVPDSTNEGHASPHRPLIMKQSRSRMDRFRLLTTITYFYFRARLFQAEQTECIQVENRCVVRPTDRVPSFEITPRQARRTEGTLMDSRDRGKPMVESLSGSRDLVRPTEGNHSDTQRQMDNRDPGKPIITGCHWGSRDLVQLMENIRTESPSPLDNQEGGRTTAMDGTPRDNHGGGQTNGGPQYGQPLWCQTNGERQSGDPGTGATDVGHQYGQPAHGQTNGDRVKLHLHEHDHSNGNGNGTTLPSRVKEPGQPAPCATNGVIEASRHDEPSSEGQNNDEQPIIDSANPQHPEADPLNSAPHSGQEAKEQPNPRKLPEIGGLHPVPVPQGGPSLGSNMTNT</sequence>
<proteinExistence type="predicted"/>
<keyword evidence="3" id="KW-1185">Reference proteome</keyword>